<feature type="compositionally biased region" description="Basic and acidic residues" evidence="4">
    <location>
        <begin position="1633"/>
        <end position="1642"/>
    </location>
</feature>
<dbReference type="GO" id="GO:0003678">
    <property type="term" value="F:DNA helicase activity"/>
    <property type="evidence" value="ECO:0007669"/>
    <property type="project" value="UniProtKB-ARBA"/>
</dbReference>
<keyword evidence="2" id="KW-0067">ATP-binding</keyword>
<dbReference type="PANTHER" id="PTHR43788:SF6">
    <property type="entry name" value="DNA HELICASE B"/>
    <property type="match status" value="1"/>
</dbReference>
<dbReference type="PANTHER" id="PTHR43788">
    <property type="entry name" value="DNA2/NAM7 HELICASE FAMILY MEMBER"/>
    <property type="match status" value="1"/>
</dbReference>
<dbReference type="Gene3D" id="3.40.50.300">
    <property type="entry name" value="P-loop containing nucleotide triphosphate hydrolases"/>
    <property type="match status" value="2"/>
</dbReference>
<feature type="coiled-coil region" evidence="3">
    <location>
        <begin position="1251"/>
        <end position="1278"/>
    </location>
</feature>
<evidence type="ECO:0000256" key="2">
    <source>
        <dbReference type="ARBA" id="ARBA00022840"/>
    </source>
</evidence>
<keyword evidence="3" id="KW-0175">Coiled coil</keyword>
<protein>
    <submittedName>
        <fullName evidence="6">MobF family relaxase</fullName>
    </submittedName>
</protein>
<dbReference type="NCBIfam" id="NF041492">
    <property type="entry name" value="MobF"/>
    <property type="match status" value="1"/>
</dbReference>
<sequence>MSMNLTKLSNAEYPLRDAREAIDGDNALNPSDPSAYYTAAGNPPGVWIGKGAELVGGKVGTTASSKTVRALINERRNPSNGQYLGDIKMSEGDNGEAPVAGFDLTTRQPKSISILWAFGDKETRDGIDECMRKAAEMTIDYFENEYATTRAGQGGVASVAADGVAGFAFDHYDNRNGDPQPHKHIVISNRVRRSSDKIWTALDGRKIYASMVEISEVHENLLQDLLTERFGWSWTLKQDTNTKAMVNEVEGVPQELINAFSSRDAEIDLLLKKKIKEYETSTGKQAGWKTKAELHKEAWLDTRKAKPEIQPSLKAKRDHWFRKLGEVAPGIQIDQMLKDVNSHKTGLMHVDAEGEGDIARLLLGQLADLTRLAGGGDEYLDRQARAVIRKTVNAHTVWKRTNVRAEAERLLREVRIDPAQRIIVANKIADRALGQCVKLTPDRYKLPDGALDDLSIATRQGQSVFEDADLEQYTTTDVLEAEQYMIASLDKTTGIGYKPGEGNRWLDQWNERMKAQGGYPLAPDQQRAAAYALENPRLVSSIIGPAGTGKTTTMKAVAQAWQAKYGADSVIGLATSARAVGELKDSIGCESMTIAKLLTLNNPERIKAGIQQEGRLQQQLRNASNPLERLFIRTRIATRHITDSSTIRPNQLIIVDEAGMTDTRLLQWITKLAEFHGAKVILTGDPKQLDSVSGAGGMLGYADRHGKCERLTSLWRFTGKAEKWADDPDGPASRRRWEGEADATLRLREGGDRLDKSSVDECRRLIDEYMEHDRIHWGEDVDLEEEAYQMCIKWQALGKSTLLLAGTNAQVRDINQRFILERRAQGRSESDPAKLCRLRDGLDVGTGDQIVCRTNSRSVRDQIGRPIENGMTFKIISTGKAGARCVNLADGVECRIPNDWLKEACEAGYAATVHRSQGMTVDRCAAVFPSDENMACNLQYVAGTRGKEENHFLFGCKSAEDRHIDHMLTGAEEDPRKIAMSRMLDSLLTHTETMTATETMEQEYKDRYDLKRLLREHDYAAGLIAGPHLLAMLGKTHDARTVDKIKRSPSFEWLRGVWSRAYMTNPKRATAIIRQSLEKKPRRLTAEKAEHAAIHAARGMMPAAGTETGGTFTLDMDAPSDMIETVRHMMDETGIPYHEEPSLDPGRSRFSMDERYTPAVKAMLDAHIQARDDIDQSMFPEWEALRKTARGIINDDPDLKKKNRPVEPDWAATIAGRLNANLLDRVNGSVHDDWAGGILPPIRSHKHDAALDLVRQNERLIETRIDSLEQEARRTKQAWVGQVLAAAGDSDKRLLRDVVVYRAMWSVEDADNPLGERPPAESGRQEQHWANLNGRINHTSGVVKPPKPTREGTRIPVAAKTPIAEKPIRKEPVVHVEGRLLDSGIPMDTKPTPDGDRLLGRCSRDIGFISRMSDIADEAALDFIHGRYDPDVTLGRIRDEVGGIAQACRETFGEDYSDRIDEAAQSALDALTDPINGRIARLADHGTGEAEIIDANRRDRMRRLEEYYMERAVMDADERSHDTYSLLPPTIRQSLDALTMTYGGTATDLMGTEATQNKRTMQPMDHDMPTWDELRQCSTTIEEYYETHPSDRHEGRLPEDVERSLLTLASMYGMGREADQKELETMRETLHRIPMDEPHVEQTTENNNERTATWQESSRLS</sequence>
<keyword evidence="1" id="KW-0547">Nucleotide-binding</keyword>
<evidence type="ECO:0000313" key="7">
    <source>
        <dbReference type="Proteomes" id="UP000193179"/>
    </source>
</evidence>
<gene>
    <name evidence="6" type="primary">mobF</name>
    <name evidence="6" type="ORF">B0703_06525</name>
</gene>
<dbReference type="Pfam" id="PF13604">
    <property type="entry name" value="AAA_30"/>
    <property type="match status" value="1"/>
</dbReference>
<dbReference type="InterPro" id="IPR050534">
    <property type="entry name" value="Coronavir_polyprotein_1ab"/>
</dbReference>
<dbReference type="Pfam" id="PF08751">
    <property type="entry name" value="TrwC"/>
    <property type="match status" value="1"/>
</dbReference>
<feature type="domain" description="AAA+ ATPase" evidence="5">
    <location>
        <begin position="536"/>
        <end position="712"/>
    </location>
</feature>
<dbReference type="Proteomes" id="UP000193179">
    <property type="component" value="Chromosome"/>
</dbReference>
<dbReference type="SUPFAM" id="SSF55464">
    <property type="entry name" value="Origin of replication-binding domain, RBD-like"/>
    <property type="match status" value="1"/>
</dbReference>
<evidence type="ECO:0000259" key="5">
    <source>
        <dbReference type="SMART" id="SM00382"/>
    </source>
</evidence>
<dbReference type="SUPFAM" id="SSF52540">
    <property type="entry name" value="P-loop containing nucleoside triphosphate hydrolases"/>
    <property type="match status" value="1"/>
</dbReference>
<reference evidence="6" key="2">
    <citation type="submission" date="2023-09" db="EMBL/GenBank/DDBJ databases">
        <title>Ecological and genomic based identification of the Bifidobacterium adolescentis prototype of the healthy human gut microbiota.</title>
        <authorList>
            <person name="Lugli G.A."/>
            <person name="Argentini C."/>
            <person name="Tarracchini C."/>
            <person name="Fontana F."/>
            <person name="Alessandri G."/>
            <person name="Mancabelli L."/>
            <person name="Milani C."/>
            <person name="Turroni F."/>
            <person name="Ventura M."/>
        </authorList>
    </citation>
    <scope>NUCLEOTIDE SEQUENCE</scope>
    <source>
        <strain evidence="6">703B</strain>
    </source>
</reference>
<feature type="compositionally biased region" description="Polar residues" evidence="4">
    <location>
        <begin position="1331"/>
        <end position="1340"/>
    </location>
</feature>
<dbReference type="RefSeq" id="WP_085346323.1">
    <property type="nucleotide sequence ID" value="NZ_CP133648.1"/>
</dbReference>
<dbReference type="CDD" id="cd18809">
    <property type="entry name" value="SF1_C_RecD"/>
    <property type="match status" value="1"/>
</dbReference>
<evidence type="ECO:0000256" key="4">
    <source>
        <dbReference type="SAM" id="MobiDB-lite"/>
    </source>
</evidence>
<proteinExistence type="predicted"/>
<dbReference type="InterPro" id="IPR003593">
    <property type="entry name" value="AAA+_ATPase"/>
</dbReference>
<evidence type="ECO:0000313" key="6">
    <source>
        <dbReference type="EMBL" id="WNE84664.1"/>
    </source>
</evidence>
<accession>A0AAF0VCT0</accession>
<dbReference type="GO" id="GO:0005524">
    <property type="term" value="F:ATP binding"/>
    <property type="evidence" value="ECO:0007669"/>
    <property type="project" value="UniProtKB-KW"/>
</dbReference>
<evidence type="ECO:0000256" key="1">
    <source>
        <dbReference type="ARBA" id="ARBA00022741"/>
    </source>
</evidence>
<dbReference type="CDD" id="cd17933">
    <property type="entry name" value="DEXSc_RecD-like"/>
    <property type="match status" value="1"/>
</dbReference>
<evidence type="ECO:0000256" key="3">
    <source>
        <dbReference type="SAM" id="Coils"/>
    </source>
</evidence>
<dbReference type="EMBL" id="CP133648">
    <property type="protein sequence ID" value="WNE84664.1"/>
    <property type="molecule type" value="Genomic_DNA"/>
</dbReference>
<dbReference type="InterPro" id="IPR027417">
    <property type="entry name" value="P-loop_NTPase"/>
</dbReference>
<dbReference type="InterPro" id="IPR014862">
    <property type="entry name" value="TrwC"/>
</dbReference>
<reference evidence="6" key="1">
    <citation type="journal article" date="2016" name="Sci. Rep.">
        <title>Evaluation of genetic diversity among strains of the human gut commensal Bifidobacterium adolescentis.</title>
        <authorList>
            <person name="Duranti S."/>
            <person name="Milani C."/>
            <person name="Lugli G.A."/>
            <person name="Mancabelli L."/>
            <person name="Turroni F."/>
            <person name="Ferrario C."/>
            <person name="Mangifesta M."/>
            <person name="Viappiani A."/>
            <person name="Sanchez B."/>
            <person name="Margolles A."/>
            <person name="van Sinderen D."/>
            <person name="Ventura M."/>
        </authorList>
    </citation>
    <scope>NUCLEOTIDE SEQUENCE</scope>
    <source>
        <strain evidence="6">703B</strain>
    </source>
</reference>
<dbReference type="SMART" id="SM00382">
    <property type="entry name" value="AAA"/>
    <property type="match status" value="1"/>
</dbReference>
<organism evidence="6 7">
    <name type="scientific">Bifidobacterium adolescentis</name>
    <dbReference type="NCBI Taxonomy" id="1680"/>
    <lineage>
        <taxon>Bacteria</taxon>
        <taxon>Bacillati</taxon>
        <taxon>Actinomycetota</taxon>
        <taxon>Actinomycetes</taxon>
        <taxon>Bifidobacteriales</taxon>
        <taxon>Bifidobacteriaceae</taxon>
        <taxon>Bifidobacterium</taxon>
    </lineage>
</organism>
<feature type="region of interest" description="Disordered" evidence="4">
    <location>
        <begin position="1331"/>
        <end position="1353"/>
    </location>
</feature>
<feature type="compositionally biased region" description="Polar residues" evidence="4">
    <location>
        <begin position="1643"/>
        <end position="1661"/>
    </location>
</feature>
<name>A0AAF0VCT0_BIFAD</name>
<feature type="region of interest" description="Disordered" evidence="4">
    <location>
        <begin position="1633"/>
        <end position="1661"/>
    </location>
</feature>